<dbReference type="InterPro" id="IPR039659">
    <property type="entry name" value="SPT5"/>
</dbReference>
<feature type="region of interest" description="Disordered" evidence="7">
    <location>
        <begin position="849"/>
        <end position="896"/>
    </location>
</feature>
<dbReference type="GO" id="GO:0003729">
    <property type="term" value="F:mRNA binding"/>
    <property type="evidence" value="ECO:0007669"/>
    <property type="project" value="TreeGrafter"/>
</dbReference>
<dbReference type="InterPro" id="IPR041976">
    <property type="entry name" value="KOW_Spt5_3"/>
</dbReference>
<dbReference type="Gene3D" id="2.30.30.30">
    <property type="match status" value="3"/>
</dbReference>
<dbReference type="InterPro" id="IPR006645">
    <property type="entry name" value="NGN-like_dom"/>
</dbReference>
<dbReference type="InterPro" id="IPR008991">
    <property type="entry name" value="Translation_prot_SH3-like_sf"/>
</dbReference>
<protein>
    <recommendedName>
        <fullName evidence="3">Transcription elongation factor SPT5</fullName>
    </recommendedName>
    <alternativeName>
        <fullName evidence="4">Transcription elongation factor spt5</fullName>
    </alternativeName>
</protein>
<feature type="compositionally biased region" description="Basic and acidic residues" evidence="7">
    <location>
        <begin position="110"/>
        <end position="129"/>
    </location>
</feature>
<dbReference type="OrthoDB" id="28901at2759"/>
<evidence type="ECO:0000256" key="5">
    <source>
        <dbReference type="ARBA" id="ARBA00023163"/>
    </source>
</evidence>
<feature type="region of interest" description="Disordered" evidence="7">
    <location>
        <begin position="1"/>
        <end position="493"/>
    </location>
</feature>
<evidence type="ECO:0000256" key="2">
    <source>
        <dbReference type="ARBA" id="ARBA00006956"/>
    </source>
</evidence>
<evidence type="ECO:0000256" key="4">
    <source>
        <dbReference type="ARBA" id="ARBA00021370"/>
    </source>
</evidence>
<dbReference type="Gene3D" id="3.30.70.940">
    <property type="entry name" value="NusG, N-terminal domain"/>
    <property type="match status" value="1"/>
</dbReference>
<dbReference type="FunFam" id="3.30.70.940:FF:000005">
    <property type="entry name" value="Transcription elongation factor SPT5"/>
    <property type="match status" value="1"/>
</dbReference>
<feature type="compositionally biased region" description="Basic and acidic residues" evidence="7">
    <location>
        <begin position="185"/>
        <end position="195"/>
    </location>
</feature>
<dbReference type="InterPro" id="IPR041973">
    <property type="entry name" value="KOW_Spt5_1"/>
</dbReference>
<dbReference type="InterPro" id="IPR036735">
    <property type="entry name" value="NGN_dom_sf"/>
</dbReference>
<feature type="region of interest" description="Disordered" evidence="7">
    <location>
        <begin position="726"/>
        <end position="780"/>
    </location>
</feature>
<evidence type="ECO:0000313" key="11">
    <source>
        <dbReference type="Proteomes" id="UP000530660"/>
    </source>
</evidence>
<dbReference type="Pfam" id="PF03439">
    <property type="entry name" value="Spt5-NGN"/>
    <property type="match status" value="1"/>
</dbReference>
<feature type="compositionally biased region" description="Basic and acidic residues" evidence="7">
    <location>
        <begin position="282"/>
        <end position="298"/>
    </location>
</feature>
<feature type="domain" description="KOW" evidence="9">
    <location>
        <begin position="918"/>
        <end position="945"/>
    </location>
</feature>
<feature type="compositionally biased region" description="Acidic residues" evidence="7">
    <location>
        <begin position="455"/>
        <end position="489"/>
    </location>
</feature>
<feature type="domain" description="NusG-like N-terminal" evidence="8">
    <location>
        <begin position="586"/>
        <end position="675"/>
    </location>
</feature>
<evidence type="ECO:0000259" key="9">
    <source>
        <dbReference type="SMART" id="SM00739"/>
    </source>
</evidence>
<feature type="compositionally biased region" description="Polar residues" evidence="7">
    <location>
        <begin position="382"/>
        <end position="393"/>
    </location>
</feature>
<feature type="domain" description="KOW" evidence="9">
    <location>
        <begin position="1281"/>
        <end position="1308"/>
    </location>
</feature>
<dbReference type="InterPro" id="IPR005100">
    <property type="entry name" value="NGN-domain"/>
</dbReference>
<dbReference type="EMBL" id="VWRR01000016">
    <property type="protein sequence ID" value="KAF6000991.1"/>
    <property type="molecule type" value="Genomic_DNA"/>
</dbReference>
<feature type="domain" description="KOW" evidence="9">
    <location>
        <begin position="1146"/>
        <end position="1175"/>
    </location>
</feature>
<dbReference type="CDD" id="cd06081">
    <property type="entry name" value="KOW_Spt5_1"/>
    <property type="match status" value="1"/>
</dbReference>
<dbReference type="CDD" id="cd06085">
    <property type="entry name" value="KOW_Spt5_5"/>
    <property type="match status" value="1"/>
</dbReference>
<organism evidence="10 11">
    <name type="scientific">Cyanidiococcus yangmingshanensis</name>
    <dbReference type="NCBI Taxonomy" id="2690220"/>
    <lineage>
        <taxon>Eukaryota</taxon>
        <taxon>Rhodophyta</taxon>
        <taxon>Bangiophyceae</taxon>
        <taxon>Cyanidiales</taxon>
        <taxon>Cyanidiaceae</taxon>
        <taxon>Cyanidiococcus</taxon>
    </lineage>
</organism>
<dbReference type="InterPro" id="IPR014722">
    <property type="entry name" value="Rib_uL2_dom2"/>
</dbReference>
<dbReference type="GO" id="GO:0032784">
    <property type="term" value="P:regulation of DNA-templated transcription elongation"/>
    <property type="evidence" value="ECO:0007669"/>
    <property type="project" value="InterPro"/>
</dbReference>
<dbReference type="GO" id="GO:0006357">
    <property type="term" value="P:regulation of transcription by RNA polymerase II"/>
    <property type="evidence" value="ECO:0007669"/>
    <property type="project" value="InterPro"/>
</dbReference>
<dbReference type="InterPro" id="IPR041978">
    <property type="entry name" value="KOW_Spt5_5"/>
</dbReference>
<keyword evidence="6" id="KW-0539">Nucleus</keyword>
<feature type="domain" description="KOW" evidence="9">
    <location>
        <begin position="980"/>
        <end position="1007"/>
    </location>
</feature>
<dbReference type="GO" id="GO:0006368">
    <property type="term" value="P:transcription elongation by RNA polymerase II"/>
    <property type="evidence" value="ECO:0007669"/>
    <property type="project" value="TreeGrafter"/>
</dbReference>
<sequence>MPEQKESSFAETDQEKDVVLDDNVRTKRETTTRAPWGTGADAPPTRSSGRSGVPTRDNETAADQGAFSTTRTRELAPSTNLTETTPEQSLKLSSRSEDDAERAFTAAVVDQKHLDTRSSDQLPFEERANNSKTRGKRSLRRLAQTEHNAGDQVETASDRGLEPEAAARHDTLVASSENLETQVSPEKDMPSERVSDSMLPHAAAEERRPNQTGLPSAVAESGAHTALSQTANEPEDTLSASLVPSSSVSGMDTVPRVKNPTNQVMGRKRNFVSDPVDDDDSGERPTKTQRSRAPEATRHLVGGELMSGVATTPTLTSVSGDDNADVFPSPSGLPTSSTNRRVEETVTSPAHIPEASASDSRSHDENMQSHGRDASLERRLETNTVDTMDHQPTPSGPEEEPASLEGERPPTDDESSDDRSSAQDDTDGSDLSEDEEEEEERDSRRRRGAAQFLELEAEVDEGDEEEEEEDIRDLVVDEEEESADEEELAAEERAALARREQRRRAEAALLQRAQTAEELERFVQERYGEGADEEESDLLTRAYLDGAADDKDVESERHVLPVAVAMARGKLPTEIEQQSLLPTVHDPRLFMVKCRTGKEKEMAVCLLQKCVARANQGQPLAISAVVAPDHLRGCIYIEALREGDVREAIKGQHNLYQSKVTLVPLKEMVQVLSTRRLKERDKVIPGQWVRLRRGLYAGDLAQVYELREDEVMVRLVPRLDLHALAQKPRYGGGDDDDDDTSDNEGIPSVSTPSRAVSEGGARSKPRRGRSTRLEGARPPRKLFDRDEVARLLHVNVYARRDSRTGEWFDEFENDQFRYGLLYKRVSRRNIIHGSAMTPPTIEELEPFQEAEQRAQTAAAAASDHDSEHSLHANSVDPGTDAPDETSKPTDSTERATSAALVAATRAVAETTAQANRYRFVKGDRVRFRRGDLRNLIGIVDNVLADGKVLVQPKSSESTPLSLPDGNLQKVQVLATDLEKYFAIGDHVRVSSGKHAGLTGLVVATAEDDEQATVTVLADVTSQVLRVSAYLVTESSGEQSAGVAASLIAGGLYHVFDLVVLHAEPRGACLILQSLGQEQSDSNATSASGAVLSARGAAARAQAAIERVVVMNELGQVKTVSVQEIRGRRDHGTRTGQIQTLDAEQQAVGVGDHVRIVGTRHEHRNREAVVLHVFGNRLFLRIRELLENAGVVVASGTQVQRVSSSVAGRMPQYGVLSTGDANGWRPSPAGTGRNGMQRGAFGRGGIGSGNLSQSYTGAMSSGAIQPGGSSGLDRRVRGQRGDLLLHRWVTVTRGPHKGLSGRVLDASDASVRLELESSMKTITVSREAVRLKSSTGGAAASPADAMVGGLYGPGLGPTTMAAGPGVLSGMMMPTTTLGMSTARTPQQGWYPSQSAGLMRTPANLGSYAGAPATPFASAVPMTPVHPSVPMTPAHEFGGGTTAGSLRTGATSGDVWRPMTPAHVPEMPLPLRPSTPLHPSMQTGNEVHPTPVDQVSGSSVAPMPEAVEGKRMASAPAADDPGPRSSQAQVAKITGASQSPAPATSVVPPYWKDTVMRDKRGDGRLVVVCDLPSQQDEAWTVTPYEDEANPGTNETSEVRVSSSSLRETRLRTELEPVTPEAGDALVVYQGDLEGVFGTCIHVDEDGDCMFKEEGTQELRVVGVNQAVRRHVHEPIART</sequence>
<feature type="compositionally biased region" description="Basic and acidic residues" evidence="7">
    <location>
        <begin position="156"/>
        <end position="171"/>
    </location>
</feature>
<dbReference type="Pfam" id="PF23291">
    <property type="entry name" value="KOW4_SPT5"/>
    <property type="match status" value="1"/>
</dbReference>
<feature type="compositionally biased region" description="Polar residues" evidence="7">
    <location>
        <begin position="1522"/>
        <end position="1540"/>
    </location>
</feature>
<feature type="compositionally biased region" description="Polar residues" evidence="7">
    <location>
        <begin position="77"/>
        <end position="93"/>
    </location>
</feature>
<comment type="caution">
    <text evidence="10">The sequence shown here is derived from an EMBL/GenBank/DDBJ whole genome shotgun (WGS) entry which is preliminary data.</text>
</comment>
<feature type="region of interest" description="Disordered" evidence="7">
    <location>
        <begin position="1452"/>
        <end position="1544"/>
    </location>
</feature>
<evidence type="ECO:0000256" key="3">
    <source>
        <dbReference type="ARBA" id="ARBA00020181"/>
    </source>
</evidence>
<comment type="subcellular location">
    <subcellularLocation>
        <location evidence="1">Nucleus</location>
    </subcellularLocation>
</comment>
<evidence type="ECO:0000256" key="6">
    <source>
        <dbReference type="ARBA" id="ARBA00023242"/>
    </source>
</evidence>
<name>A0A7J7IF75_9RHOD</name>
<dbReference type="Pfam" id="PF23042">
    <property type="entry name" value="KOW1_SPT5"/>
    <property type="match status" value="2"/>
</dbReference>
<feature type="compositionally biased region" description="Basic and acidic residues" evidence="7">
    <location>
        <begin position="1"/>
        <end position="31"/>
    </location>
</feature>
<dbReference type="CDD" id="cd06084">
    <property type="entry name" value="KOW_Spt5_4"/>
    <property type="match status" value="1"/>
</dbReference>
<proteinExistence type="inferred from homology"/>
<dbReference type="SUPFAM" id="SSF50104">
    <property type="entry name" value="Translation proteins SH3-like domain"/>
    <property type="match status" value="1"/>
</dbReference>
<feature type="domain" description="KOW" evidence="9">
    <location>
        <begin position="1616"/>
        <end position="1643"/>
    </location>
</feature>
<dbReference type="PANTHER" id="PTHR11125:SF7">
    <property type="entry name" value="TRANSCRIPTION ELONGATION FACTOR SPT5"/>
    <property type="match status" value="1"/>
</dbReference>
<comment type="similarity">
    <text evidence="2">Belongs to the SPT5 family.</text>
</comment>
<feature type="compositionally biased region" description="Acidic residues" evidence="7">
    <location>
        <begin position="424"/>
        <end position="440"/>
    </location>
</feature>
<feature type="compositionally biased region" description="Low complexity" evidence="7">
    <location>
        <begin position="1592"/>
        <end position="1601"/>
    </location>
</feature>
<accession>A0A7J7IF75</accession>
<feature type="compositionally biased region" description="Polar residues" evidence="7">
    <location>
        <begin position="173"/>
        <end position="184"/>
    </location>
</feature>
<evidence type="ECO:0000256" key="7">
    <source>
        <dbReference type="SAM" id="MobiDB-lite"/>
    </source>
</evidence>
<feature type="domain" description="KOW" evidence="9">
    <location>
        <begin position="682"/>
        <end position="709"/>
    </location>
</feature>
<reference evidence="10 11" key="1">
    <citation type="journal article" date="2020" name="J. Phycol.">
        <title>Comparative genome analysis reveals Cyanidiococcus gen. nov., a new extremophilic red algal genus sister to Cyanidioschyzon (Cyanidioschyzonaceae, Rhodophyta).</title>
        <authorList>
            <person name="Liu S.-L."/>
            <person name="Chiang Y.-R."/>
            <person name="Yoon H.S."/>
            <person name="Fu H.-Y."/>
        </authorList>
    </citation>
    <scope>NUCLEOTIDE SEQUENCE [LARGE SCALE GENOMIC DNA]</scope>
    <source>
        <strain evidence="10 11">THAL066</strain>
    </source>
</reference>
<keyword evidence="11" id="KW-1185">Reference proteome</keyword>
<dbReference type="CDD" id="cd06083">
    <property type="entry name" value="KOW_Spt5_3"/>
    <property type="match status" value="1"/>
</dbReference>
<dbReference type="InterPro" id="IPR041977">
    <property type="entry name" value="KOW_Spt5_4"/>
</dbReference>
<dbReference type="Pfam" id="PF23290">
    <property type="entry name" value="KOW5_SPT5"/>
    <property type="match status" value="1"/>
</dbReference>
<keyword evidence="10" id="KW-0251">Elongation factor</keyword>
<dbReference type="SMART" id="SM00738">
    <property type="entry name" value="NGN"/>
    <property type="match status" value="1"/>
</dbReference>
<feature type="compositionally biased region" description="Basic and acidic residues" evidence="7">
    <location>
        <begin position="771"/>
        <end position="780"/>
    </location>
</feature>
<dbReference type="GO" id="GO:0003746">
    <property type="term" value="F:translation elongation factor activity"/>
    <property type="evidence" value="ECO:0007669"/>
    <property type="project" value="UniProtKB-KW"/>
</dbReference>
<evidence type="ECO:0000313" key="10">
    <source>
        <dbReference type="EMBL" id="KAF6000991.1"/>
    </source>
</evidence>
<feature type="compositionally biased region" description="Low complexity" evidence="7">
    <location>
        <begin position="238"/>
        <end position="249"/>
    </location>
</feature>
<feature type="compositionally biased region" description="Basic and acidic residues" evidence="7">
    <location>
        <begin position="405"/>
        <end position="422"/>
    </location>
</feature>
<evidence type="ECO:0000259" key="8">
    <source>
        <dbReference type="SMART" id="SM00738"/>
    </source>
</evidence>
<dbReference type="GO" id="GO:0032044">
    <property type="term" value="C:DSIF complex"/>
    <property type="evidence" value="ECO:0007669"/>
    <property type="project" value="TreeGrafter"/>
</dbReference>
<dbReference type="SMART" id="SM00739">
    <property type="entry name" value="KOW"/>
    <property type="match status" value="6"/>
</dbReference>
<dbReference type="CDD" id="cd09888">
    <property type="entry name" value="NGN_Euk"/>
    <property type="match status" value="1"/>
</dbReference>
<dbReference type="InterPro" id="IPR005824">
    <property type="entry name" value="KOW"/>
</dbReference>
<dbReference type="InterPro" id="IPR039385">
    <property type="entry name" value="NGN_Euk"/>
</dbReference>
<keyword evidence="10" id="KW-0648">Protein biosynthesis</keyword>
<keyword evidence="5" id="KW-0804">Transcription</keyword>
<gene>
    <name evidence="10" type="primary">SUPT5H</name>
    <name evidence="10" type="ORF">F1559_000709</name>
</gene>
<feature type="compositionally biased region" description="Acidic residues" evidence="7">
    <location>
        <begin position="733"/>
        <end position="742"/>
    </location>
</feature>
<feature type="compositionally biased region" description="Basic and acidic residues" evidence="7">
    <location>
        <begin position="360"/>
        <end position="381"/>
    </location>
</feature>
<feature type="compositionally biased region" description="Basic and acidic residues" evidence="7">
    <location>
        <begin position="884"/>
        <end position="893"/>
    </location>
</feature>
<feature type="region of interest" description="Disordered" evidence="7">
    <location>
        <begin position="1582"/>
        <end position="1601"/>
    </location>
</feature>
<dbReference type="Proteomes" id="UP000530660">
    <property type="component" value="Unassembled WGS sequence"/>
</dbReference>
<evidence type="ECO:0000256" key="1">
    <source>
        <dbReference type="ARBA" id="ARBA00004123"/>
    </source>
</evidence>
<dbReference type="PANTHER" id="PTHR11125">
    <property type="entry name" value="SUPPRESSOR OF TY 5"/>
    <property type="match status" value="1"/>
</dbReference>
<feature type="compositionally biased region" description="Polar residues" evidence="7">
    <location>
        <begin position="309"/>
        <end position="320"/>
    </location>
</feature>